<dbReference type="Proteomes" id="UP000291101">
    <property type="component" value="Unassembled WGS sequence"/>
</dbReference>
<dbReference type="Pfam" id="PF07291">
    <property type="entry name" value="MauE"/>
    <property type="match status" value="1"/>
</dbReference>
<evidence type="ECO:0000313" key="7">
    <source>
        <dbReference type="EMBL" id="RYC05821.1"/>
    </source>
</evidence>
<dbReference type="SUPFAM" id="SSF52833">
    <property type="entry name" value="Thioredoxin-like"/>
    <property type="match status" value="1"/>
</dbReference>
<reference evidence="7 8" key="1">
    <citation type="submission" date="2019-01" db="EMBL/GenBank/DDBJ databases">
        <title>Novel species of Nocardioides.</title>
        <authorList>
            <person name="Liu Q."/>
            <person name="X Y.-H."/>
        </authorList>
    </citation>
    <scope>NUCLEOTIDE SEQUENCE [LARGE SCALE GENOMIC DNA]</scope>
    <source>
        <strain evidence="7 8">HLT2-9</strain>
    </source>
</reference>
<dbReference type="AlphaFoldDB" id="A0A4Q2SLF1"/>
<feature type="transmembrane region" description="Helical" evidence="5">
    <location>
        <begin position="78"/>
        <end position="96"/>
    </location>
</feature>
<keyword evidence="8" id="KW-1185">Reference proteome</keyword>
<dbReference type="EMBL" id="SDWV01000020">
    <property type="protein sequence ID" value="RYC05821.1"/>
    <property type="molecule type" value="Genomic_DNA"/>
</dbReference>
<sequence>MRAMTSSPVAALVVVLTLGAVLLVSGAAKLRDRRATQDAFIALRVPAVVPAGPSAAALPWVEIALAVLLLVTPARFSWAPAAVVLLLMLAYTALIARALTFDEPVTCSCFGSIGRHEVGPQTLGRNVLLSALAALVLWYAVDGGSAPGAMGELGAAGWWALLATASAVAVALLVAAPPSAVSSARSSASEVEVLDYERQPIPYGVLTHLNGNSATLAEAASTQARVLFFLNTHCGSCLRIAEKVDGWADRLDPAVGILVVYTDESAAAGQVGHRPDLATWEPELNAQRVLGLSGTPAAVLLGADGLLAGGPVTGEDNILELVEAVLEEVEAAGAPVEQ</sequence>
<feature type="transmembrane region" description="Helical" evidence="5">
    <location>
        <begin position="51"/>
        <end position="71"/>
    </location>
</feature>
<keyword evidence="4 5" id="KW-0472">Membrane</keyword>
<keyword evidence="2 5" id="KW-0812">Transmembrane</keyword>
<keyword evidence="3 5" id="KW-1133">Transmembrane helix</keyword>
<evidence type="ECO:0000313" key="8">
    <source>
        <dbReference type="Proteomes" id="UP000291101"/>
    </source>
</evidence>
<dbReference type="Gene3D" id="3.40.30.10">
    <property type="entry name" value="Glutaredoxin"/>
    <property type="match status" value="1"/>
</dbReference>
<dbReference type="OrthoDB" id="5006039at2"/>
<dbReference type="UniPathway" id="UPA00895"/>
<name>A0A4Q2SLF1_9ACTN</name>
<organism evidence="7 8">
    <name type="scientific">Nocardioides zhouii</name>
    <dbReference type="NCBI Taxonomy" id="1168729"/>
    <lineage>
        <taxon>Bacteria</taxon>
        <taxon>Bacillati</taxon>
        <taxon>Actinomycetota</taxon>
        <taxon>Actinomycetes</taxon>
        <taxon>Propionibacteriales</taxon>
        <taxon>Nocardioidaceae</taxon>
        <taxon>Nocardioides</taxon>
    </lineage>
</organism>
<evidence type="ECO:0000256" key="3">
    <source>
        <dbReference type="ARBA" id="ARBA00022989"/>
    </source>
</evidence>
<evidence type="ECO:0000256" key="2">
    <source>
        <dbReference type="ARBA" id="ARBA00022692"/>
    </source>
</evidence>
<proteinExistence type="predicted"/>
<feature type="domain" description="Methylamine utilisation protein MauE" evidence="6">
    <location>
        <begin position="10"/>
        <end position="138"/>
    </location>
</feature>
<feature type="transmembrane region" description="Helical" evidence="5">
    <location>
        <begin position="123"/>
        <end position="141"/>
    </location>
</feature>
<evidence type="ECO:0000259" key="6">
    <source>
        <dbReference type="Pfam" id="PF07291"/>
    </source>
</evidence>
<comment type="caution">
    <text evidence="7">The sequence shown here is derived from an EMBL/GenBank/DDBJ whole genome shotgun (WGS) entry which is preliminary data.</text>
</comment>
<evidence type="ECO:0000256" key="1">
    <source>
        <dbReference type="ARBA" id="ARBA00004141"/>
    </source>
</evidence>
<comment type="subcellular location">
    <subcellularLocation>
        <location evidence="1">Membrane</location>
        <topology evidence="1">Multi-pass membrane protein</topology>
    </subcellularLocation>
</comment>
<evidence type="ECO:0000256" key="4">
    <source>
        <dbReference type="ARBA" id="ARBA00023136"/>
    </source>
</evidence>
<dbReference type="InterPro" id="IPR036249">
    <property type="entry name" value="Thioredoxin-like_sf"/>
</dbReference>
<evidence type="ECO:0000256" key="5">
    <source>
        <dbReference type="SAM" id="Phobius"/>
    </source>
</evidence>
<gene>
    <name evidence="7" type="ORF">EUA94_17305</name>
</gene>
<protein>
    <recommendedName>
        <fullName evidence="6">Methylamine utilisation protein MauE domain-containing protein</fullName>
    </recommendedName>
</protein>
<dbReference type="InterPro" id="IPR009908">
    <property type="entry name" value="Methylamine_util_MauE"/>
</dbReference>
<accession>A0A4Q2SLF1</accession>
<feature type="transmembrane region" description="Helical" evidence="5">
    <location>
        <begin position="153"/>
        <end position="176"/>
    </location>
</feature>
<dbReference type="GO" id="GO:0016020">
    <property type="term" value="C:membrane"/>
    <property type="evidence" value="ECO:0007669"/>
    <property type="project" value="UniProtKB-SubCell"/>
</dbReference>
<dbReference type="GO" id="GO:0030416">
    <property type="term" value="P:methylamine metabolic process"/>
    <property type="evidence" value="ECO:0007669"/>
    <property type="project" value="InterPro"/>
</dbReference>